<dbReference type="InterPro" id="IPR021836">
    <property type="entry name" value="DUF3429"/>
</dbReference>
<accession>A0A967CB77</accession>
<evidence type="ECO:0000256" key="1">
    <source>
        <dbReference type="SAM" id="Phobius"/>
    </source>
</evidence>
<organism evidence="2 3">
    <name type="scientific">Pelagibius litoralis</name>
    <dbReference type="NCBI Taxonomy" id="374515"/>
    <lineage>
        <taxon>Bacteria</taxon>
        <taxon>Pseudomonadati</taxon>
        <taxon>Pseudomonadota</taxon>
        <taxon>Alphaproteobacteria</taxon>
        <taxon>Rhodospirillales</taxon>
        <taxon>Rhodovibrionaceae</taxon>
        <taxon>Pelagibius</taxon>
    </lineage>
</organism>
<dbReference type="EMBL" id="JAAQPH010000004">
    <property type="protein sequence ID" value="NIA68158.1"/>
    <property type="molecule type" value="Genomic_DNA"/>
</dbReference>
<feature type="transmembrane region" description="Helical" evidence="1">
    <location>
        <begin position="134"/>
        <end position="152"/>
    </location>
</feature>
<keyword evidence="3" id="KW-1185">Reference proteome</keyword>
<keyword evidence="1" id="KW-0812">Transmembrane</keyword>
<feature type="transmembrane region" description="Helical" evidence="1">
    <location>
        <begin position="88"/>
        <end position="113"/>
    </location>
</feature>
<reference evidence="2" key="1">
    <citation type="submission" date="2020-03" db="EMBL/GenBank/DDBJ databases">
        <title>Genome of Pelagibius litoralis DSM 21314T.</title>
        <authorList>
            <person name="Wang G."/>
        </authorList>
    </citation>
    <scope>NUCLEOTIDE SEQUENCE</scope>
    <source>
        <strain evidence="2">DSM 21314</strain>
    </source>
</reference>
<comment type="caution">
    <text evidence="2">The sequence shown here is derived from an EMBL/GenBank/DDBJ whole genome shotgun (WGS) entry which is preliminary data.</text>
</comment>
<sequence length="154" mass="16361">MPGKPTLAEVPRPALVLGFAGLIPFVAAGFGVWLAGYPQNLIALDIQLAYGAVILSFMGAVHWGLAMADRSVAIGYRRLGWSVVPALIGWLALLLNPVYGLLLMTIGFAGVYFGDLRSIAAGHTPSWYRALRKPLTIIVIAALASSYGALILRV</sequence>
<dbReference type="Proteomes" id="UP000761264">
    <property type="component" value="Unassembled WGS sequence"/>
</dbReference>
<dbReference type="AlphaFoldDB" id="A0A967CB77"/>
<feature type="transmembrane region" description="Helical" evidence="1">
    <location>
        <begin position="48"/>
        <end position="68"/>
    </location>
</feature>
<feature type="transmembrane region" description="Helical" evidence="1">
    <location>
        <begin position="14"/>
        <end position="36"/>
    </location>
</feature>
<protein>
    <submittedName>
        <fullName evidence="2">DUF3429 domain-containing protein</fullName>
    </submittedName>
</protein>
<keyword evidence="1" id="KW-0472">Membrane</keyword>
<keyword evidence="1" id="KW-1133">Transmembrane helix</keyword>
<name>A0A967CB77_9PROT</name>
<dbReference type="PANTHER" id="PTHR15887:SF1">
    <property type="entry name" value="TRANSMEMBRANE PROTEIN 69"/>
    <property type="match status" value="1"/>
</dbReference>
<dbReference type="PANTHER" id="PTHR15887">
    <property type="entry name" value="TRANSMEMBRANE PROTEIN 69"/>
    <property type="match status" value="1"/>
</dbReference>
<evidence type="ECO:0000313" key="3">
    <source>
        <dbReference type="Proteomes" id="UP000761264"/>
    </source>
</evidence>
<proteinExistence type="predicted"/>
<dbReference type="Pfam" id="PF11911">
    <property type="entry name" value="DUF3429"/>
    <property type="match status" value="1"/>
</dbReference>
<evidence type="ECO:0000313" key="2">
    <source>
        <dbReference type="EMBL" id="NIA68158.1"/>
    </source>
</evidence>
<gene>
    <name evidence="2" type="ORF">HBA54_06100</name>
</gene>